<evidence type="ECO:0000256" key="8">
    <source>
        <dbReference type="ARBA" id="ARBA00023125"/>
    </source>
</evidence>
<evidence type="ECO:0000256" key="10">
    <source>
        <dbReference type="HAMAP-Rule" id="MF_01486"/>
    </source>
</evidence>
<dbReference type="HAMAP" id="MF_01486">
    <property type="entry name" value="RecC"/>
    <property type="match status" value="1"/>
</dbReference>
<dbReference type="Gene3D" id="3.40.50.300">
    <property type="entry name" value="P-loop containing nucleotide triphosphate hydrolases"/>
    <property type="match status" value="2"/>
</dbReference>
<evidence type="ECO:0000256" key="1">
    <source>
        <dbReference type="ARBA" id="ARBA00022722"/>
    </source>
</evidence>
<dbReference type="InterPro" id="IPR041500">
    <property type="entry name" value="RecC_C"/>
</dbReference>
<dbReference type="InterPro" id="IPR013986">
    <property type="entry name" value="DExx_box_DNA_helicase_dom_sf"/>
</dbReference>
<gene>
    <name evidence="10 12" type="primary">recC</name>
    <name evidence="12" type="ORF">RGQ13_10980</name>
</gene>
<dbReference type="Proteomes" id="UP001258994">
    <property type="component" value="Chromosome"/>
</dbReference>
<comment type="miscellaneous">
    <text evidence="10">In the RecBCD complex, RecB has a slow 3'-5' helicase, an exonuclease activity and loads RecA onto ssDNA, RecD has a fast 5'-3' helicase activity, while RecC stimulates the ATPase and processivity of the RecB helicase and contributes to recognition of the Chi site.</text>
</comment>
<dbReference type="SUPFAM" id="SSF52980">
    <property type="entry name" value="Restriction endonuclease-like"/>
    <property type="match status" value="1"/>
</dbReference>
<evidence type="ECO:0000256" key="3">
    <source>
        <dbReference type="ARBA" id="ARBA00022763"/>
    </source>
</evidence>
<dbReference type="PIRSF" id="PIRSF000980">
    <property type="entry name" value="RecC"/>
    <property type="match status" value="1"/>
</dbReference>
<dbReference type="SUPFAM" id="SSF52540">
    <property type="entry name" value="P-loop containing nucleoside triphosphate hydrolases"/>
    <property type="match status" value="2"/>
</dbReference>
<keyword evidence="5 10" id="KW-0347">Helicase</keyword>
<comment type="function">
    <text evidence="10">A helicase/nuclease that prepares dsDNA breaks (DSB) for recombinational DNA repair. Binds to DSBs and unwinds DNA via a highly rapid and processive ATP-dependent bidirectional helicase activity. Unwinds dsDNA until it encounters a Chi (crossover hotspot instigator) sequence from the 3' direction. Cuts ssDNA a few nucleotides 3' to the Chi site. The properties and activities of the enzyme are changed at Chi. The Chi-altered holoenzyme produces a long 3'-ssDNA overhang and facilitates RecA-binding to the ssDNA for homologous DNA recombination and repair. Holoenzyme degrades any linearized DNA that is unable to undergo homologous recombination. In the holoenzyme this subunit recognizes the wild-type Chi sequence, and when added to isolated RecB increases its ATP-dependent helicase processivity.</text>
</comment>
<dbReference type="Gene3D" id="1.10.10.160">
    <property type="match status" value="1"/>
</dbReference>
<dbReference type="NCBIfam" id="TIGR01450">
    <property type="entry name" value="recC"/>
    <property type="match status" value="1"/>
</dbReference>
<evidence type="ECO:0000313" key="12">
    <source>
        <dbReference type="EMBL" id="WNC70652.1"/>
    </source>
</evidence>
<dbReference type="PANTHER" id="PTHR30591">
    <property type="entry name" value="RECBCD ENZYME SUBUNIT RECC"/>
    <property type="match status" value="1"/>
</dbReference>
<comment type="subunit">
    <text evidence="10">Heterotrimer of RecB, RecC and RecD. All subunits contribute to DNA-binding.</text>
</comment>
<keyword evidence="8 10" id="KW-0238">DNA-binding</keyword>
<keyword evidence="6 10" id="KW-0269">Exonuclease</keyword>
<keyword evidence="9 10" id="KW-0234">DNA repair</keyword>
<keyword evidence="13" id="KW-1185">Reference proteome</keyword>
<keyword evidence="1 10" id="KW-0540">Nuclease</keyword>
<dbReference type="Gene3D" id="3.40.50.10930">
    <property type="match status" value="1"/>
</dbReference>
<keyword evidence="2 10" id="KW-0547">Nucleotide-binding</keyword>
<evidence type="ECO:0000256" key="7">
    <source>
        <dbReference type="ARBA" id="ARBA00022840"/>
    </source>
</evidence>
<proteinExistence type="inferred from homology"/>
<dbReference type="InterPro" id="IPR027417">
    <property type="entry name" value="P-loop_NTPase"/>
</dbReference>
<evidence type="ECO:0000256" key="9">
    <source>
        <dbReference type="ARBA" id="ARBA00023204"/>
    </source>
</evidence>
<dbReference type="Pfam" id="PF17946">
    <property type="entry name" value="RecC_C"/>
    <property type="match status" value="1"/>
</dbReference>
<keyword evidence="4 10" id="KW-0378">Hydrolase</keyword>
<evidence type="ECO:0000256" key="5">
    <source>
        <dbReference type="ARBA" id="ARBA00022806"/>
    </source>
</evidence>
<dbReference type="GO" id="GO:0008854">
    <property type="term" value="F:exodeoxyribonuclease V activity"/>
    <property type="evidence" value="ECO:0007669"/>
    <property type="project" value="UniProtKB-EC"/>
</dbReference>
<dbReference type="Pfam" id="PF04257">
    <property type="entry name" value="Exonuc_V_gamma"/>
    <property type="match status" value="1"/>
</dbReference>
<evidence type="ECO:0000259" key="11">
    <source>
        <dbReference type="Pfam" id="PF17946"/>
    </source>
</evidence>
<name>A0ABY9TP85_9GAMM</name>
<dbReference type="InterPro" id="IPR006697">
    <property type="entry name" value="RecC"/>
</dbReference>
<organism evidence="12 13">
    <name type="scientific">Thalassotalea psychrophila</name>
    <dbReference type="NCBI Taxonomy" id="3065647"/>
    <lineage>
        <taxon>Bacteria</taxon>
        <taxon>Pseudomonadati</taxon>
        <taxon>Pseudomonadota</taxon>
        <taxon>Gammaproteobacteria</taxon>
        <taxon>Alteromonadales</taxon>
        <taxon>Colwelliaceae</taxon>
        <taxon>Thalassotalea</taxon>
    </lineage>
</organism>
<accession>A0ABY9TP85</accession>
<dbReference type="EMBL" id="CP134145">
    <property type="protein sequence ID" value="WNC70652.1"/>
    <property type="molecule type" value="Genomic_DNA"/>
</dbReference>
<evidence type="ECO:0000313" key="13">
    <source>
        <dbReference type="Proteomes" id="UP001258994"/>
    </source>
</evidence>
<feature type="domain" description="RecC C-terminal" evidence="11">
    <location>
        <begin position="817"/>
        <end position="1058"/>
    </location>
</feature>
<dbReference type="PANTHER" id="PTHR30591:SF1">
    <property type="entry name" value="RECBCD ENZYME SUBUNIT RECC"/>
    <property type="match status" value="1"/>
</dbReference>
<sequence length="1154" mass="131796">MINIYPANRMEDLLTLFDEVQKVSTLPVLSKEVVLVQNPGMQHWLNMKQAEISGISMNASFVLPAQFLWQQLRILSGDDVPDQSPYSREVLAWRIDALLQSADVLNNKNCQQANQYWQKHNTADPLKRFQLAVQTADLFEQYLIYRPDWIDTWAKGDLVSSFDSSAREQEKWQSYLWYLLHKQSPYNPKTLISTAKNNLTIYKDMLPKRISIFGINALAPMWIDFLNSLSTIIEVHFYHLNPCYEYWADIKTDKAKAKQAYLAQVAKWPEDALHNDSANPLLANLGQQGREFLSLLHSGDTIEIPLFDQLFDHSNLSDETAAINKPSVLLQLQKDILTLTDKREEPVTVVDDSITITSAHSALREVQGLHDYLLHLFNNDSSLTPKDILVMCPQIEQYAPYIDSVFVRGWDDIGESVPPLPCSIADRVSKDSEPLVAAFSELLSMPDSRFGVNQILSYLRLLPLQMRFGLSEHDIELITDWLDKANVHWGLDAEHKNRLLETEQATAQFTWQQGLDRLLKGFAYGDSTSLYADDMVLPWVEGNNAIILGKLLLLCEQLKQMSISLNKAKTAEQWQQCLEGFIERLFLGEESDNGLVIINQAISSFALYCNEAGYTDAIELTVVREYLNQHFSQPDPGRQFMIGQITFCSMLPMRSIPFKVLAVLGLNDGEFPRQRQPLGFDLMSMTSVMPGDRSCRGDDRYLFLEALISARDNLYLSFQGNDIRNNNERQPSIVLRELMDYLRAGYGWDFKVENQTIKSQLRQLPLQVFSLDNFSALNPYKSFDNKWLKLAKVSEQSLDIEFNEQILALPEEQVFETSLAQVNRFLTNPAQVFAEQRLKLFFNKNEQNIDDAEPFTFSHLDKYLFQQDVLFEDIAQNSSANPSALYQQALLSGDFPDNPLFAEKLSDWQMTMHNFSKAVSSQIQSTLETSNSFEQLISKLDQSIQINPSRDIIGDIGATQSWQISGDITLYQTTNMLVHFSYRPAKVKAKDLSQLYLNHLLLSALSPSDKQVCSLGYYLNEKDNKLQKVSFNPIEDARGQLSHILAYYQLALTKPLLLNSIIADKLFWKSGKGGGKFVDTEFNQADLHKLWHDGFNTSGLESDPYLNYFWQQCPNLQEFSQGFSDIYKNLYLNLSITEQDLAAQVVSTPEVTNE</sequence>
<protein>
    <recommendedName>
        <fullName evidence="10">RecBCD enzyme subunit RecC</fullName>
    </recommendedName>
    <alternativeName>
        <fullName evidence="10">Exonuclease V subunit RecC</fullName>
        <shortName evidence="10">ExoV subunit RecC</shortName>
    </alternativeName>
    <alternativeName>
        <fullName evidence="10">Helicase/nuclease RecBCD subunit RecC</fullName>
    </alternativeName>
</protein>
<keyword evidence="7 10" id="KW-0067">ATP-binding</keyword>
<evidence type="ECO:0000256" key="6">
    <source>
        <dbReference type="ARBA" id="ARBA00022839"/>
    </source>
</evidence>
<evidence type="ECO:0000256" key="4">
    <source>
        <dbReference type="ARBA" id="ARBA00022801"/>
    </source>
</evidence>
<reference evidence="13" key="1">
    <citation type="submission" date="2023-09" db="EMBL/GenBank/DDBJ databases">
        <authorList>
            <person name="Li S."/>
            <person name="Li X."/>
            <person name="Zhang C."/>
            <person name="Zhao Z."/>
        </authorList>
    </citation>
    <scope>NUCLEOTIDE SEQUENCE [LARGE SCALE GENOMIC DNA]</scope>
    <source>
        <strain evidence="13">SQ149</strain>
    </source>
</reference>
<dbReference type="InterPro" id="IPR011335">
    <property type="entry name" value="Restrct_endonuc-II-like"/>
</dbReference>
<comment type="similarity">
    <text evidence="10">Belongs to the RecC family.</text>
</comment>
<evidence type="ECO:0000256" key="2">
    <source>
        <dbReference type="ARBA" id="ARBA00022741"/>
    </source>
</evidence>
<dbReference type="RefSeq" id="WP_348389791.1">
    <property type="nucleotide sequence ID" value="NZ_CP134145.1"/>
</dbReference>
<keyword evidence="3 10" id="KW-0227">DNA damage</keyword>